<dbReference type="InterPro" id="IPR051535">
    <property type="entry name" value="Siderophore_ABC-ATPase"/>
</dbReference>
<keyword evidence="6" id="KW-0547">Nucleotide-binding</keyword>
<dbReference type="InterPro" id="IPR017871">
    <property type="entry name" value="ABC_transporter-like_CS"/>
</dbReference>
<dbReference type="AlphaFoldDB" id="A0A1G7G1W2"/>
<keyword evidence="13" id="KW-1185">Reference proteome</keyword>
<dbReference type="GO" id="GO:0006826">
    <property type="term" value="P:iron ion transport"/>
    <property type="evidence" value="ECO:0007669"/>
    <property type="project" value="UniProtKB-KW"/>
</dbReference>
<dbReference type="InterPro" id="IPR003439">
    <property type="entry name" value="ABC_transporter-like_ATP-bd"/>
</dbReference>
<dbReference type="FunFam" id="3.40.50.300:FF:000134">
    <property type="entry name" value="Iron-enterobactin ABC transporter ATP-binding protein"/>
    <property type="match status" value="1"/>
</dbReference>
<keyword evidence="10" id="KW-0472">Membrane</keyword>
<sequence length="251" mass="26913">MIEIRDVAHRAGPARILSDITLDIPRGGVTALIGPNGAGKSTLLSLVARLEPLQQGRITVDGRDVGRTPTDRLARHLSILRQDTGLAARLTVRDLVGFGRYPHHKGRPGPADRAAIADAIAAFDLEPLADRFTDTLSGGQRQRALVAMTWAQGTDYVLLDEPLNNLDMAHARALMLRLRDMAATGRTVVVVLHEVNYAAAHADHVVAMKDGRVARTGPAAEVLTGATLSRLFDSPVEMAEIGGRSFALHHG</sequence>
<keyword evidence="5" id="KW-0410">Iron transport</keyword>
<evidence type="ECO:0000256" key="2">
    <source>
        <dbReference type="ARBA" id="ARBA00005417"/>
    </source>
</evidence>
<dbReference type="SMART" id="SM00382">
    <property type="entry name" value="AAA"/>
    <property type="match status" value="1"/>
</dbReference>
<evidence type="ECO:0000256" key="5">
    <source>
        <dbReference type="ARBA" id="ARBA00022496"/>
    </source>
</evidence>
<comment type="subcellular location">
    <subcellularLocation>
        <location evidence="1">Cell membrane</location>
        <topology evidence="1">Peripheral membrane protein</topology>
    </subcellularLocation>
</comment>
<dbReference type="SUPFAM" id="SSF52540">
    <property type="entry name" value="P-loop containing nucleoside triphosphate hydrolases"/>
    <property type="match status" value="1"/>
</dbReference>
<evidence type="ECO:0000259" key="11">
    <source>
        <dbReference type="PROSITE" id="PS50893"/>
    </source>
</evidence>
<dbReference type="PROSITE" id="PS00211">
    <property type="entry name" value="ABC_TRANSPORTER_1"/>
    <property type="match status" value="1"/>
</dbReference>
<evidence type="ECO:0000256" key="9">
    <source>
        <dbReference type="ARBA" id="ARBA00023065"/>
    </source>
</evidence>
<name>A0A1G7G1W2_9RHOB</name>
<dbReference type="GO" id="GO:0016887">
    <property type="term" value="F:ATP hydrolysis activity"/>
    <property type="evidence" value="ECO:0007669"/>
    <property type="project" value="InterPro"/>
</dbReference>
<feature type="domain" description="ABC transporter" evidence="11">
    <location>
        <begin position="2"/>
        <end position="235"/>
    </location>
</feature>
<dbReference type="InterPro" id="IPR027417">
    <property type="entry name" value="P-loop_NTPase"/>
</dbReference>
<gene>
    <name evidence="12" type="ORF">SAMN04488567_2679</name>
</gene>
<dbReference type="EMBL" id="FNAT01000004">
    <property type="protein sequence ID" value="SDE82132.1"/>
    <property type="molecule type" value="Genomic_DNA"/>
</dbReference>
<keyword evidence="7 12" id="KW-0067">ATP-binding</keyword>
<organism evidence="12 13">
    <name type="scientific">Limimaricola pyoseonensis</name>
    <dbReference type="NCBI Taxonomy" id="521013"/>
    <lineage>
        <taxon>Bacteria</taxon>
        <taxon>Pseudomonadati</taxon>
        <taxon>Pseudomonadota</taxon>
        <taxon>Alphaproteobacteria</taxon>
        <taxon>Rhodobacterales</taxon>
        <taxon>Paracoccaceae</taxon>
        <taxon>Limimaricola</taxon>
    </lineage>
</organism>
<evidence type="ECO:0000256" key="3">
    <source>
        <dbReference type="ARBA" id="ARBA00022448"/>
    </source>
</evidence>
<accession>A0A1G7G1W2</accession>
<keyword evidence="4" id="KW-1003">Cell membrane</keyword>
<dbReference type="CDD" id="cd03214">
    <property type="entry name" value="ABC_Iron-Siderophores_B12_Hemin"/>
    <property type="match status" value="1"/>
</dbReference>
<keyword evidence="3" id="KW-0813">Transport</keyword>
<keyword evidence="8" id="KW-0408">Iron</keyword>
<dbReference type="RefSeq" id="WP_090112766.1">
    <property type="nucleotide sequence ID" value="NZ_FNAT01000004.1"/>
</dbReference>
<keyword evidence="9" id="KW-0406">Ion transport</keyword>
<dbReference type="GO" id="GO:0005886">
    <property type="term" value="C:plasma membrane"/>
    <property type="evidence" value="ECO:0007669"/>
    <property type="project" value="UniProtKB-SubCell"/>
</dbReference>
<evidence type="ECO:0000256" key="4">
    <source>
        <dbReference type="ARBA" id="ARBA00022475"/>
    </source>
</evidence>
<evidence type="ECO:0000313" key="12">
    <source>
        <dbReference type="EMBL" id="SDE82132.1"/>
    </source>
</evidence>
<evidence type="ECO:0000256" key="1">
    <source>
        <dbReference type="ARBA" id="ARBA00004202"/>
    </source>
</evidence>
<evidence type="ECO:0000256" key="10">
    <source>
        <dbReference type="ARBA" id="ARBA00023136"/>
    </source>
</evidence>
<dbReference type="PANTHER" id="PTHR42771">
    <property type="entry name" value="IRON(3+)-HYDROXAMATE IMPORT ATP-BINDING PROTEIN FHUC"/>
    <property type="match status" value="1"/>
</dbReference>
<dbReference type="Proteomes" id="UP000198922">
    <property type="component" value="Unassembled WGS sequence"/>
</dbReference>
<dbReference type="PANTHER" id="PTHR42771:SF3">
    <property type="entry name" value="PETROBACTIN IMPORT ATP-BINDING PROTEIN YCLP"/>
    <property type="match status" value="1"/>
</dbReference>
<dbReference type="GO" id="GO:0005524">
    <property type="term" value="F:ATP binding"/>
    <property type="evidence" value="ECO:0007669"/>
    <property type="project" value="UniProtKB-KW"/>
</dbReference>
<dbReference type="Gene3D" id="3.40.50.300">
    <property type="entry name" value="P-loop containing nucleotide triphosphate hydrolases"/>
    <property type="match status" value="1"/>
</dbReference>
<proteinExistence type="inferred from homology"/>
<evidence type="ECO:0000256" key="8">
    <source>
        <dbReference type="ARBA" id="ARBA00023004"/>
    </source>
</evidence>
<dbReference type="STRING" id="521013.SAMN04488567_2679"/>
<reference evidence="13" key="1">
    <citation type="submission" date="2016-10" db="EMBL/GenBank/DDBJ databases">
        <authorList>
            <person name="Varghese N."/>
            <person name="Submissions S."/>
        </authorList>
    </citation>
    <scope>NUCLEOTIDE SEQUENCE [LARGE SCALE GENOMIC DNA]</scope>
    <source>
        <strain evidence="13">DSM 21424</strain>
    </source>
</reference>
<dbReference type="Pfam" id="PF00005">
    <property type="entry name" value="ABC_tran"/>
    <property type="match status" value="1"/>
</dbReference>
<dbReference type="InterPro" id="IPR003593">
    <property type="entry name" value="AAA+_ATPase"/>
</dbReference>
<protein>
    <submittedName>
        <fullName evidence="12">Iron complex transport system ATP-binding protein</fullName>
    </submittedName>
</protein>
<evidence type="ECO:0000313" key="13">
    <source>
        <dbReference type="Proteomes" id="UP000198922"/>
    </source>
</evidence>
<evidence type="ECO:0000256" key="6">
    <source>
        <dbReference type="ARBA" id="ARBA00022741"/>
    </source>
</evidence>
<comment type="similarity">
    <text evidence="2">Belongs to the ABC transporter superfamily.</text>
</comment>
<evidence type="ECO:0000256" key="7">
    <source>
        <dbReference type="ARBA" id="ARBA00022840"/>
    </source>
</evidence>
<dbReference type="PROSITE" id="PS50893">
    <property type="entry name" value="ABC_TRANSPORTER_2"/>
    <property type="match status" value="1"/>
</dbReference>
<dbReference type="OrthoDB" id="9805601at2"/>